<organism evidence="1 2">
    <name type="scientific">Naganishia adeliensis</name>
    <dbReference type="NCBI Taxonomy" id="92952"/>
    <lineage>
        <taxon>Eukaryota</taxon>
        <taxon>Fungi</taxon>
        <taxon>Dikarya</taxon>
        <taxon>Basidiomycota</taxon>
        <taxon>Agaricomycotina</taxon>
        <taxon>Tremellomycetes</taxon>
        <taxon>Filobasidiales</taxon>
        <taxon>Filobasidiaceae</taxon>
        <taxon>Naganishia</taxon>
    </lineage>
</organism>
<evidence type="ECO:0000313" key="1">
    <source>
        <dbReference type="EMBL" id="KAJ9117274.1"/>
    </source>
</evidence>
<evidence type="ECO:0000313" key="2">
    <source>
        <dbReference type="Proteomes" id="UP001230649"/>
    </source>
</evidence>
<reference evidence="1" key="1">
    <citation type="submission" date="2023-04" db="EMBL/GenBank/DDBJ databases">
        <title>Draft Genome sequencing of Naganishia species isolated from polar environments using Oxford Nanopore Technology.</title>
        <authorList>
            <person name="Leo P."/>
            <person name="Venkateswaran K."/>
        </authorList>
    </citation>
    <scope>NUCLEOTIDE SEQUENCE</scope>
    <source>
        <strain evidence="1">MNA-CCFEE 5262</strain>
    </source>
</reference>
<sequence>MDPEAASVESIKPPLPASKYSGQGTREDPVVVSFKPGDGEDPRAWSSGRKWAGIDQLSTAYGVGIEVATLGVSVYQLGFAFGPLCWAPLSEMYGRRPVFLVSFSIYTLFTLGTALAKNIAAMLVCRFLAGATGSSVLVTSAAIIGDLFDASDRGPAMSFYLVAAFGGPIIGPLSGSFLAAATSYTWIFWLLTIFADVSFCAGAVVPETYAPVRLRRLAAELTKSTGLVHRSASAPVTRVPVSVALKVSLVRPFQMLVKEAIVAFFAVYSGFIYGLLIYHRERSWSTGIASLPFIAVGLGMLGAVLLNLYLNKSYVAKTRALGTQLPPESRLVLCCVGGVALPVGLMIFAFTAAPEVHWIAPCIAGTLFGFGFVGIFLSMTSYLLDTYTLYAASSLACTATIRSFAGAAFPLFIRQQLAGMTTRWTIFLYACLAIVAAPVPFVLVRYGQRIRGKSRFAA</sequence>
<accession>A0ACC2X1H6</accession>
<comment type="caution">
    <text evidence="1">The sequence shown here is derived from an EMBL/GenBank/DDBJ whole genome shotgun (WGS) entry which is preliminary data.</text>
</comment>
<protein>
    <submittedName>
        <fullName evidence="1">Uncharacterized protein</fullName>
    </submittedName>
</protein>
<keyword evidence="2" id="KW-1185">Reference proteome</keyword>
<dbReference type="Proteomes" id="UP001230649">
    <property type="component" value="Unassembled WGS sequence"/>
</dbReference>
<proteinExistence type="predicted"/>
<name>A0ACC2X1H6_9TREE</name>
<gene>
    <name evidence="1" type="ORF">QFC20_000420</name>
</gene>
<dbReference type="EMBL" id="JASBWS010000002">
    <property type="protein sequence ID" value="KAJ9117274.1"/>
    <property type="molecule type" value="Genomic_DNA"/>
</dbReference>